<evidence type="ECO:0000313" key="1">
    <source>
        <dbReference type="EMBL" id="EQD70519.1"/>
    </source>
</evidence>
<reference evidence="1" key="1">
    <citation type="submission" date="2013-08" db="EMBL/GenBank/DDBJ databases">
        <authorList>
            <person name="Mendez C."/>
            <person name="Richter M."/>
            <person name="Ferrer M."/>
            <person name="Sanchez J."/>
        </authorList>
    </citation>
    <scope>NUCLEOTIDE SEQUENCE</scope>
</reference>
<dbReference type="Pfam" id="PF05494">
    <property type="entry name" value="MlaC"/>
    <property type="match status" value="1"/>
</dbReference>
<dbReference type="InterPro" id="IPR008869">
    <property type="entry name" value="MlaC/ttg2D"/>
</dbReference>
<accession>T1CPT9</accession>
<dbReference type="PANTHER" id="PTHR36573">
    <property type="entry name" value="INTERMEMBRANE PHOSPHOLIPID TRANSPORT SYSTEM BINDING PROTEIN MLAC"/>
    <property type="match status" value="1"/>
</dbReference>
<reference evidence="1" key="2">
    <citation type="journal article" date="2014" name="ISME J.">
        <title>Microbial stratification in low pH oxic and suboxic macroscopic growths along an acid mine drainage.</title>
        <authorList>
            <person name="Mendez-Garcia C."/>
            <person name="Mesa V."/>
            <person name="Sprenger R.R."/>
            <person name="Richter M."/>
            <person name="Diez M.S."/>
            <person name="Solano J."/>
            <person name="Bargiela R."/>
            <person name="Golyshina O.V."/>
            <person name="Manteca A."/>
            <person name="Ramos J.L."/>
            <person name="Gallego J.R."/>
            <person name="Llorente I."/>
            <person name="Martins Dos Santos V.A."/>
            <person name="Jensen O.N."/>
            <person name="Pelaez A.I."/>
            <person name="Sanchez J."/>
            <person name="Ferrer M."/>
        </authorList>
    </citation>
    <scope>NUCLEOTIDE SEQUENCE</scope>
</reference>
<sequence>MKIFRPLTGCILFGFMLGTCAVAAPRPLIDNPQVSPSALISQATTQVLAFLKTHRIALRTENRKTVVALANEVVPYFDFALTSQYVLGRYWQRATPAERNQFQGFFYHYLIHAYATALRHYHGVRITVVPYRGSTEVHYANVLTVIHTRGGQSVHVLYALYRTLRGWRIFDVSVEGISYVMSFRNQFAPILEKVGVAGLIDRLRTHTLGAQSGGKG</sequence>
<dbReference type="PIRSF" id="PIRSF004649">
    <property type="entry name" value="MlaC"/>
    <property type="match status" value="1"/>
</dbReference>
<protein>
    <submittedName>
        <fullName evidence="1">Toluene tolerance</fullName>
    </submittedName>
</protein>
<dbReference type="PANTHER" id="PTHR36573:SF1">
    <property type="entry name" value="INTERMEMBRANE PHOSPHOLIPID TRANSPORT SYSTEM BINDING PROTEIN MLAC"/>
    <property type="match status" value="1"/>
</dbReference>
<gene>
    <name evidence="1" type="ORF">B1B_04950</name>
</gene>
<dbReference type="EMBL" id="AUZY01003111">
    <property type="protein sequence ID" value="EQD70519.1"/>
    <property type="molecule type" value="Genomic_DNA"/>
</dbReference>
<comment type="caution">
    <text evidence="1">The sequence shown here is derived from an EMBL/GenBank/DDBJ whole genome shotgun (WGS) entry which is preliminary data.</text>
</comment>
<organism evidence="1">
    <name type="scientific">mine drainage metagenome</name>
    <dbReference type="NCBI Taxonomy" id="410659"/>
    <lineage>
        <taxon>unclassified sequences</taxon>
        <taxon>metagenomes</taxon>
        <taxon>ecological metagenomes</taxon>
    </lineage>
</organism>
<name>T1CPT9_9ZZZZ</name>
<dbReference type="Gene3D" id="3.10.450.710">
    <property type="entry name" value="Tgt2/MlaC"/>
    <property type="match status" value="1"/>
</dbReference>
<dbReference type="InterPro" id="IPR042245">
    <property type="entry name" value="Tgt2/MlaC_sf"/>
</dbReference>
<dbReference type="AlphaFoldDB" id="T1CPT9"/>
<proteinExistence type="predicted"/>